<sequence>MPVDAVLVTCSVTAIAIAAYPGTQLWERVDPRGIQKHSYFLATGLGLFTCFAFCIVCLGDSTIWLVLIKLLGLLGLTSVLYRYLGSHVSLIPSAFLMVSTIFARRPGGGVAPWAWLVNNEPQAYQVILTFVVVGTGAFLAERFHFVIGSNR</sequence>
<keyword evidence="1" id="KW-0472">Membrane</keyword>
<gene>
    <name evidence="2" type="ORF">E4U03_09660</name>
</gene>
<dbReference type="AlphaFoldDB" id="A0A4Y9F1U1"/>
<keyword evidence="1" id="KW-1133">Transmembrane helix</keyword>
<evidence type="ECO:0000256" key="1">
    <source>
        <dbReference type="SAM" id="Phobius"/>
    </source>
</evidence>
<evidence type="ECO:0000313" key="2">
    <source>
        <dbReference type="EMBL" id="TFU21219.1"/>
    </source>
</evidence>
<name>A0A4Y9F1U1_9MICC</name>
<comment type="caution">
    <text evidence="2">The sequence shown here is derived from an EMBL/GenBank/DDBJ whole genome shotgun (WGS) entry which is preliminary data.</text>
</comment>
<protein>
    <submittedName>
        <fullName evidence="2">Uncharacterized protein</fullName>
    </submittedName>
</protein>
<dbReference type="RefSeq" id="WP_167752394.1">
    <property type="nucleotide sequence ID" value="NZ_SPQC01000037.1"/>
</dbReference>
<dbReference type="Proteomes" id="UP000297951">
    <property type="component" value="Unassembled WGS sequence"/>
</dbReference>
<proteinExistence type="predicted"/>
<feature type="transmembrane region" description="Helical" evidence="1">
    <location>
        <begin position="123"/>
        <end position="141"/>
    </location>
</feature>
<accession>A0A4Y9F1U1</accession>
<organism evidence="2 3">
    <name type="scientific">Rothia nasimurium</name>
    <dbReference type="NCBI Taxonomy" id="85336"/>
    <lineage>
        <taxon>Bacteria</taxon>
        <taxon>Bacillati</taxon>
        <taxon>Actinomycetota</taxon>
        <taxon>Actinomycetes</taxon>
        <taxon>Micrococcales</taxon>
        <taxon>Micrococcaceae</taxon>
        <taxon>Rothia</taxon>
    </lineage>
</organism>
<reference evidence="2 3" key="1">
    <citation type="submission" date="2019-03" db="EMBL/GenBank/DDBJ databases">
        <title>Diversity of the mouse oral microbiome.</title>
        <authorList>
            <person name="Joseph S."/>
            <person name="Aduse-Opoku J."/>
            <person name="Curtis M."/>
            <person name="Wade W."/>
            <person name="Hashim A."/>
        </authorList>
    </citation>
    <scope>NUCLEOTIDE SEQUENCE [LARGE SCALE GENOMIC DNA]</scope>
    <source>
        <strain evidence="3">irhom_31</strain>
    </source>
</reference>
<keyword evidence="1" id="KW-0812">Transmembrane</keyword>
<feature type="transmembrane region" description="Helical" evidence="1">
    <location>
        <begin position="42"/>
        <end position="68"/>
    </location>
</feature>
<dbReference type="EMBL" id="SPQC01000037">
    <property type="protein sequence ID" value="TFU21219.1"/>
    <property type="molecule type" value="Genomic_DNA"/>
</dbReference>
<evidence type="ECO:0000313" key="3">
    <source>
        <dbReference type="Proteomes" id="UP000297951"/>
    </source>
</evidence>